<dbReference type="InterPro" id="IPR001943">
    <property type="entry name" value="UVR_dom"/>
</dbReference>
<reference evidence="3" key="1">
    <citation type="submission" date="2020-01" db="EMBL/GenBank/DDBJ databases">
        <title>Phosphoaccumulans saitamaens gen. nov., sp. nov., a polyphosphate accumulating bacterium isolated from surface river water.</title>
        <authorList>
            <person name="Watanabe K."/>
            <person name="Suda W."/>
        </authorList>
    </citation>
    <scope>NUCLEOTIDE SEQUENCE [LARGE SCALE GENOMIC DNA]</scope>
    <source>
        <strain evidence="3">ICHIAU1</strain>
    </source>
</reference>
<dbReference type="GO" id="GO:0003677">
    <property type="term" value="F:DNA binding"/>
    <property type="evidence" value="ECO:0007669"/>
    <property type="project" value="UniProtKB-UniRule"/>
</dbReference>
<dbReference type="PROSITE" id="PS50164">
    <property type="entry name" value="GIY_YIG"/>
    <property type="match status" value="1"/>
</dbReference>
<evidence type="ECO:0000313" key="3">
    <source>
        <dbReference type="Proteomes" id="UP000463961"/>
    </source>
</evidence>
<dbReference type="PROSITE" id="PS50151">
    <property type="entry name" value="UVR"/>
    <property type="match status" value="1"/>
</dbReference>
<protein>
    <recommendedName>
        <fullName evidence="1">UvrABC system protein C</fullName>
        <shortName evidence="1">Protein UvrC</shortName>
    </recommendedName>
    <alternativeName>
        <fullName evidence="1">Excinuclease ABC subunit C</fullName>
    </alternativeName>
</protein>
<dbReference type="FunFam" id="3.40.1440.10:FF:000001">
    <property type="entry name" value="UvrABC system protein C"/>
    <property type="match status" value="1"/>
</dbReference>
<dbReference type="PROSITE" id="PS50165">
    <property type="entry name" value="UVRC"/>
    <property type="match status" value="1"/>
</dbReference>
<dbReference type="CDD" id="cd10434">
    <property type="entry name" value="GIY-YIG_UvrC_Cho"/>
    <property type="match status" value="1"/>
</dbReference>
<proteinExistence type="inferred from homology"/>
<dbReference type="FunFam" id="3.30.420.340:FF:000001">
    <property type="entry name" value="UvrABC system protein C"/>
    <property type="match status" value="1"/>
</dbReference>
<dbReference type="InterPro" id="IPR010994">
    <property type="entry name" value="RuvA_2-like"/>
</dbReference>
<organism evidence="2 3">
    <name type="scientific">Fluviibacter phosphoraccumulans</name>
    <dbReference type="NCBI Taxonomy" id="1751046"/>
    <lineage>
        <taxon>Bacteria</taxon>
        <taxon>Pseudomonadati</taxon>
        <taxon>Pseudomonadota</taxon>
        <taxon>Betaproteobacteria</taxon>
        <taxon>Rhodocyclales</taxon>
        <taxon>Fluviibacteraceae</taxon>
        <taxon>Fluviibacter</taxon>
    </lineage>
</organism>
<dbReference type="OrthoDB" id="9804933at2"/>
<dbReference type="SUPFAM" id="SSF46600">
    <property type="entry name" value="C-terminal UvrC-binding domain of UvrB"/>
    <property type="match status" value="1"/>
</dbReference>
<dbReference type="Gene3D" id="3.40.1440.10">
    <property type="entry name" value="GIY-YIG endonuclease"/>
    <property type="match status" value="1"/>
</dbReference>
<dbReference type="InterPro" id="IPR000305">
    <property type="entry name" value="GIY-YIG_endonuc"/>
</dbReference>
<dbReference type="EMBL" id="AP022345">
    <property type="protein sequence ID" value="BBU69451.1"/>
    <property type="molecule type" value="Genomic_DNA"/>
</dbReference>
<dbReference type="InterPro" id="IPR050066">
    <property type="entry name" value="UvrABC_protein_C"/>
</dbReference>
<dbReference type="GO" id="GO:0005737">
    <property type="term" value="C:cytoplasm"/>
    <property type="evidence" value="ECO:0007669"/>
    <property type="project" value="UniProtKB-SubCell"/>
</dbReference>
<dbReference type="Pfam" id="PF08459">
    <property type="entry name" value="UvrC_RNaseH_dom"/>
    <property type="match status" value="1"/>
</dbReference>
<keyword evidence="1" id="KW-0227">DNA damage</keyword>
<keyword evidence="1" id="KW-0963">Cytoplasm</keyword>
<dbReference type="NCBIfam" id="TIGR00194">
    <property type="entry name" value="uvrC"/>
    <property type="match status" value="1"/>
</dbReference>
<gene>
    <name evidence="1 2" type="primary">uvrC</name>
    <name evidence="2" type="ORF">ICHIAU1_17340</name>
</gene>
<keyword evidence="1" id="KW-0228">DNA excision</keyword>
<name>A0A679HX36_9RHOO</name>
<dbReference type="Pfam" id="PF01541">
    <property type="entry name" value="GIY-YIG"/>
    <property type="match status" value="1"/>
</dbReference>
<dbReference type="SUPFAM" id="SSF82771">
    <property type="entry name" value="GIY-YIG endonuclease"/>
    <property type="match status" value="1"/>
</dbReference>
<dbReference type="GO" id="GO:0006289">
    <property type="term" value="P:nucleotide-excision repair"/>
    <property type="evidence" value="ECO:0007669"/>
    <property type="project" value="UniProtKB-UniRule"/>
</dbReference>
<dbReference type="Pfam" id="PF14520">
    <property type="entry name" value="HHH_5"/>
    <property type="match status" value="1"/>
</dbReference>
<dbReference type="Proteomes" id="UP000463961">
    <property type="component" value="Chromosome"/>
</dbReference>
<dbReference type="InterPro" id="IPR001162">
    <property type="entry name" value="UvrC_RNase_H_dom"/>
</dbReference>
<dbReference type="GO" id="GO:0009381">
    <property type="term" value="F:excinuclease ABC activity"/>
    <property type="evidence" value="ECO:0007669"/>
    <property type="project" value="UniProtKB-UniRule"/>
</dbReference>
<dbReference type="SMART" id="SM00465">
    <property type="entry name" value="GIYc"/>
    <property type="match status" value="1"/>
</dbReference>
<keyword evidence="1" id="KW-0234">DNA repair</keyword>
<dbReference type="Gene3D" id="3.30.420.340">
    <property type="entry name" value="UvrC, RNAse H endonuclease domain"/>
    <property type="match status" value="1"/>
</dbReference>
<dbReference type="NCBIfam" id="NF001824">
    <property type="entry name" value="PRK00558.1-5"/>
    <property type="match status" value="1"/>
</dbReference>
<sequence length="614" mass="68053">MSHPLQDQVRTLPERPGVYRFLAEDGQVLYVGKARNLKSRVSSYFAKNLSSPRIALMVSKVASLMVTPTPSESEALLLENHLIKELAPKYNILFRDDKSYPYIRLTRETWPLIGLHRGSLSNNADYFGPYPNAYSVREAVHLLQKIFRLRTCEDSVFNNRTRPCLLHQIKRCSGPCVGRISQADYAEDVKAATMFLQGRHQEIMQRLTALMEQAADKLAFEQAAQFRDQIQALHHAQDTQIMDSHQAEDVDIIVAVEQGGSLCVNLAMVRGGRHLGDRALFPQAGNQLDQASLSEVLSAFIESHYAQHPPPGKVLVNVPVDEAVAETLAGMIGRPLPMDLPYYAQHKSWVELAINNAQLALTQRRRMQSLQGQRQASLLAALQQAGLPVEQLNRIECFDISHTQGEAAVASCVVWTHDDKEGGAMRRADYRRFNITDITPGDDYAAIHQAVYRRYKPNEKAVEGIRPDLVLIDGGKGQVAKAAEALAELGRSDIPLVGVAKGLGRKPGLESLIFTDDRAPLHLDSDDPGLHLVQEIRDEAHRFALTGHRGRRQKARFGSRLDDIAGIGPKRRKALMTCFGSVSAMKVASIDAIANVPGMSAELAQRVHEALQDS</sequence>
<evidence type="ECO:0000256" key="1">
    <source>
        <dbReference type="HAMAP-Rule" id="MF_00203"/>
    </source>
</evidence>
<comment type="similarity">
    <text evidence="1">Belongs to the UvrC family.</text>
</comment>
<accession>A0A679HX36</accession>
<comment type="function">
    <text evidence="1">The UvrABC repair system catalyzes the recognition and processing of DNA lesions. UvrC both incises the 5' and 3' sides of the lesion. The N-terminal half is responsible for the 3' incision and the C-terminal half is responsible for the 5' incision.</text>
</comment>
<dbReference type="PANTHER" id="PTHR30562:SF1">
    <property type="entry name" value="UVRABC SYSTEM PROTEIN C"/>
    <property type="match status" value="1"/>
</dbReference>
<dbReference type="RefSeq" id="WP_162049841.1">
    <property type="nucleotide sequence ID" value="NZ_AP019011.1"/>
</dbReference>
<comment type="subunit">
    <text evidence="1">Interacts with UvrB in an incision complex.</text>
</comment>
<dbReference type="InterPro" id="IPR038476">
    <property type="entry name" value="UvrC_RNase_H_dom_sf"/>
</dbReference>
<dbReference type="InterPro" id="IPR047296">
    <property type="entry name" value="GIY-YIG_UvrC_Cho"/>
</dbReference>
<dbReference type="HAMAP" id="MF_00203">
    <property type="entry name" value="UvrC"/>
    <property type="match status" value="1"/>
</dbReference>
<dbReference type="PANTHER" id="PTHR30562">
    <property type="entry name" value="UVRC/OXIDOREDUCTASE"/>
    <property type="match status" value="1"/>
</dbReference>
<dbReference type="Pfam" id="PF22920">
    <property type="entry name" value="UvrC_RNaseH"/>
    <property type="match status" value="1"/>
</dbReference>
<dbReference type="SUPFAM" id="SSF47781">
    <property type="entry name" value="RuvA domain 2-like"/>
    <property type="match status" value="1"/>
</dbReference>
<dbReference type="InterPro" id="IPR035901">
    <property type="entry name" value="GIY-YIG_endonuc_sf"/>
</dbReference>
<dbReference type="Pfam" id="PF02151">
    <property type="entry name" value="UVR"/>
    <property type="match status" value="1"/>
</dbReference>
<evidence type="ECO:0000313" key="2">
    <source>
        <dbReference type="EMBL" id="BBU69451.1"/>
    </source>
</evidence>
<comment type="subcellular location">
    <subcellularLocation>
        <location evidence="1">Cytoplasm</location>
    </subcellularLocation>
</comment>
<dbReference type="GO" id="GO:0009432">
    <property type="term" value="P:SOS response"/>
    <property type="evidence" value="ECO:0007669"/>
    <property type="project" value="UniProtKB-UniRule"/>
</dbReference>
<keyword evidence="1" id="KW-0267">Excision nuclease</keyword>
<dbReference type="Gene3D" id="1.10.150.20">
    <property type="entry name" value="5' to 3' exonuclease, C-terminal subdomain"/>
    <property type="match status" value="1"/>
</dbReference>
<keyword evidence="3" id="KW-1185">Reference proteome</keyword>
<dbReference type="InterPro" id="IPR004791">
    <property type="entry name" value="UvrC"/>
</dbReference>
<dbReference type="AlphaFoldDB" id="A0A679HX36"/>
<dbReference type="InterPro" id="IPR036876">
    <property type="entry name" value="UVR_dom_sf"/>
</dbReference>
<dbReference type="Gene3D" id="4.10.860.10">
    <property type="entry name" value="UVR domain"/>
    <property type="match status" value="1"/>
</dbReference>
<dbReference type="GO" id="GO:0009380">
    <property type="term" value="C:excinuclease repair complex"/>
    <property type="evidence" value="ECO:0007669"/>
    <property type="project" value="InterPro"/>
</dbReference>
<keyword evidence="1" id="KW-0742">SOS response</keyword>